<sequence>MPPTHEVTNQVPPLVGHDVAAHPSLIDGLRREGAAWAEPELHELGRLAGSARAQEWGRGANANPPVLRTHDRYGNRIDEVDFHPYWHELMTVGVEHGLQGAAWRDERSGAHVARAAKFFVWSQVEAGHTCPLAMTYAAIPALRHNKELAERYEPLLAAKIYDYGLREPSTKSGLIAGMSMTEKQGGSDVRANTTTAMPTSNGDYVVRGHKWFTSAPMSDMFLTLAQAPGGLSCFLLPRILPDGTRNRIHLQRLKDKLGNKSNASSEIEYDDAIGWLVGEEGRGVPTIIEMVNNTRLDCVIGSAAGMRAGVAQAVHHASHRSAFGKLLVDQPLMSNVLADLTVEAEAALVTMFRLAGATDRDETAFRRLALAVTKYWVCKRAPMHAAEALECLGGNGYVEESGMPLLYREAPLPSIWEGSGNVAAMDALRAMARQPDSVEAFFGELELAAGADARLDRSVELLRKDLSDLNDIEFRARRLVETMALVLQGSLLVRYGHPAVADAFCASRLGEDWGIALGTLPSGVDSRAIITSSWPSLR</sequence>
<dbReference type="PANTHER" id="PTHR42707">
    <property type="entry name" value="ACYL-COA DEHYDROGENASE"/>
    <property type="match status" value="1"/>
</dbReference>
<comment type="caution">
    <text evidence="8">The sequence shown here is derived from an EMBL/GenBank/DDBJ whole genome shotgun (WGS) entry which is preliminary data.</text>
</comment>
<feature type="domain" description="Acyl-CoA dehydrogenase/oxidase C-terminal" evidence="5">
    <location>
        <begin position="281"/>
        <end position="431"/>
    </location>
</feature>
<dbReference type="Proteomes" id="UP001589810">
    <property type="component" value="Unassembled WGS sequence"/>
</dbReference>
<evidence type="ECO:0000313" key="9">
    <source>
        <dbReference type="Proteomes" id="UP001589810"/>
    </source>
</evidence>
<keyword evidence="2 4" id="KW-0285">Flavoprotein</keyword>
<organism evidence="8 9">
    <name type="scientific">Kutzneria chonburiensis</name>
    <dbReference type="NCBI Taxonomy" id="1483604"/>
    <lineage>
        <taxon>Bacteria</taxon>
        <taxon>Bacillati</taxon>
        <taxon>Actinomycetota</taxon>
        <taxon>Actinomycetes</taxon>
        <taxon>Pseudonocardiales</taxon>
        <taxon>Pseudonocardiaceae</taxon>
        <taxon>Kutzneria</taxon>
    </lineage>
</organism>
<feature type="domain" description="Adaptive response protein AidB N-terminal" evidence="7">
    <location>
        <begin position="9"/>
        <end position="162"/>
    </location>
</feature>
<evidence type="ECO:0000256" key="3">
    <source>
        <dbReference type="ARBA" id="ARBA00022827"/>
    </source>
</evidence>
<evidence type="ECO:0000259" key="6">
    <source>
        <dbReference type="Pfam" id="PF02770"/>
    </source>
</evidence>
<accession>A0ABV6MQP2</accession>
<evidence type="ECO:0000259" key="7">
    <source>
        <dbReference type="Pfam" id="PF18158"/>
    </source>
</evidence>
<dbReference type="Pfam" id="PF02770">
    <property type="entry name" value="Acyl-CoA_dh_M"/>
    <property type="match status" value="1"/>
</dbReference>
<dbReference type="Pfam" id="PF00441">
    <property type="entry name" value="Acyl-CoA_dh_1"/>
    <property type="match status" value="1"/>
</dbReference>
<dbReference type="RefSeq" id="WP_379793962.1">
    <property type="nucleotide sequence ID" value="NZ_JBHLUD010000003.1"/>
</dbReference>
<dbReference type="InterPro" id="IPR009075">
    <property type="entry name" value="AcylCo_DH/oxidase_C"/>
</dbReference>
<keyword evidence="9" id="KW-1185">Reference proteome</keyword>
<proteinExistence type="inferred from homology"/>
<dbReference type="EMBL" id="JBHLUD010000003">
    <property type="protein sequence ID" value="MFC0542161.1"/>
    <property type="molecule type" value="Genomic_DNA"/>
</dbReference>
<comment type="similarity">
    <text evidence="1 4">Belongs to the acyl-CoA dehydrogenase family.</text>
</comment>
<dbReference type="PANTHER" id="PTHR42707:SF3">
    <property type="entry name" value="ACYL-COA DEHYDROGENASE AIDB-RELATED"/>
    <property type="match status" value="1"/>
</dbReference>
<protein>
    <submittedName>
        <fullName evidence="8">Acyl-CoA dehydrogenase family protein</fullName>
    </submittedName>
</protein>
<dbReference type="Gene3D" id="1.20.140.10">
    <property type="entry name" value="Butyryl-CoA Dehydrogenase, subunit A, domain 3"/>
    <property type="match status" value="1"/>
</dbReference>
<dbReference type="Gene3D" id="2.40.110.20">
    <property type="match status" value="1"/>
</dbReference>
<evidence type="ECO:0000313" key="8">
    <source>
        <dbReference type="EMBL" id="MFC0542161.1"/>
    </source>
</evidence>
<name>A0ABV6MQP2_9PSEU</name>
<dbReference type="InterPro" id="IPR041504">
    <property type="entry name" value="AidB_N"/>
</dbReference>
<dbReference type="InterPro" id="IPR006091">
    <property type="entry name" value="Acyl-CoA_Oxase/DH_mid-dom"/>
</dbReference>
<evidence type="ECO:0000259" key="5">
    <source>
        <dbReference type="Pfam" id="PF00441"/>
    </source>
</evidence>
<dbReference type="InterPro" id="IPR052904">
    <property type="entry name" value="Acyl-CoA_dehydrogenase-like"/>
</dbReference>
<dbReference type="InterPro" id="IPR036250">
    <property type="entry name" value="AcylCo_DH-like_C"/>
</dbReference>
<evidence type="ECO:0000256" key="1">
    <source>
        <dbReference type="ARBA" id="ARBA00009347"/>
    </source>
</evidence>
<reference evidence="8 9" key="1">
    <citation type="submission" date="2024-09" db="EMBL/GenBank/DDBJ databases">
        <authorList>
            <person name="Sun Q."/>
            <person name="Mori K."/>
        </authorList>
    </citation>
    <scope>NUCLEOTIDE SEQUENCE [LARGE SCALE GENOMIC DNA]</scope>
    <source>
        <strain evidence="8 9">TBRC 1432</strain>
    </source>
</reference>
<dbReference type="Gene3D" id="6.10.250.600">
    <property type="match status" value="1"/>
</dbReference>
<dbReference type="InterPro" id="IPR009100">
    <property type="entry name" value="AcylCoA_DH/oxidase_NM_dom_sf"/>
</dbReference>
<dbReference type="SUPFAM" id="SSF47203">
    <property type="entry name" value="Acyl-CoA dehydrogenase C-terminal domain-like"/>
    <property type="match status" value="1"/>
</dbReference>
<gene>
    <name evidence="8" type="ORF">ACFFH7_11760</name>
</gene>
<dbReference type="Pfam" id="PF18158">
    <property type="entry name" value="AidB_N"/>
    <property type="match status" value="1"/>
</dbReference>
<comment type="cofactor">
    <cofactor evidence="4">
        <name>FAD</name>
        <dbReference type="ChEBI" id="CHEBI:57692"/>
    </cofactor>
</comment>
<keyword evidence="3 4" id="KW-0274">FAD</keyword>
<evidence type="ECO:0000256" key="4">
    <source>
        <dbReference type="RuleBase" id="RU362125"/>
    </source>
</evidence>
<evidence type="ECO:0000256" key="2">
    <source>
        <dbReference type="ARBA" id="ARBA00022630"/>
    </source>
</evidence>
<dbReference type="SUPFAM" id="SSF56645">
    <property type="entry name" value="Acyl-CoA dehydrogenase NM domain-like"/>
    <property type="match status" value="1"/>
</dbReference>
<feature type="domain" description="Acyl-CoA oxidase/dehydrogenase middle" evidence="6">
    <location>
        <begin position="178"/>
        <end position="271"/>
    </location>
</feature>
<keyword evidence="4" id="KW-0560">Oxidoreductase</keyword>